<dbReference type="GO" id="GO:0008289">
    <property type="term" value="F:lipid binding"/>
    <property type="evidence" value="ECO:0007669"/>
    <property type="project" value="UniProtKB-KW"/>
</dbReference>
<dbReference type="Pfam" id="PF02645">
    <property type="entry name" value="DegV"/>
    <property type="match status" value="1"/>
</dbReference>
<dbReference type="Gene3D" id="3.40.50.10170">
    <property type="match status" value="1"/>
</dbReference>
<dbReference type="InterPro" id="IPR050270">
    <property type="entry name" value="DegV_domain_contain"/>
</dbReference>
<dbReference type="SUPFAM" id="SSF82549">
    <property type="entry name" value="DAK1/DegV-like"/>
    <property type="match status" value="1"/>
</dbReference>
<proteinExistence type="predicted"/>
<protein>
    <submittedName>
        <fullName evidence="2">DegV family protein</fullName>
    </submittedName>
</protein>
<accession>A0A3N0B349</accession>
<dbReference type="AlphaFoldDB" id="A0A3N0B349"/>
<name>A0A3N0B349_9ACTN</name>
<dbReference type="Proteomes" id="UP000269591">
    <property type="component" value="Unassembled WGS sequence"/>
</dbReference>
<dbReference type="RefSeq" id="WP_123208224.1">
    <property type="nucleotide sequence ID" value="NZ_JBHTHO010000006.1"/>
</dbReference>
<reference evidence="3" key="1">
    <citation type="submission" date="2018-05" db="EMBL/GenBank/DDBJ databases">
        <title>Genome Sequencing of selected type strains of the family Eggerthellaceae.</title>
        <authorList>
            <person name="Danylec N."/>
            <person name="Stoll D.A."/>
            <person name="Doetsch A."/>
            <person name="Huch M."/>
        </authorList>
    </citation>
    <scope>NUCLEOTIDE SEQUENCE [LARGE SCALE GENOMIC DNA]</scope>
    <source>
        <strain evidence="3">DSM 24851</strain>
    </source>
</reference>
<dbReference type="InterPro" id="IPR003797">
    <property type="entry name" value="DegV"/>
</dbReference>
<keyword evidence="3" id="KW-1185">Reference proteome</keyword>
<dbReference type="EMBL" id="QIBX01000002">
    <property type="protein sequence ID" value="RNL41527.1"/>
    <property type="molecule type" value="Genomic_DNA"/>
</dbReference>
<sequence length="279" mass="30831">MVIVTDTASDILESEARELDVRLAAFDISFGEEHCSRNTPQDLARFYNLLTTSEVFPKTSQPSPESYLEYIHEGQERGEDVLIIALTSTISGSVESARLAAKLSGYDRVAVVDSRQAIVSERMVVEYACHLRNEAKTLEETVAAIKDFSERIQISGILDTLTYLQKGGRIPASLARIGNLLKIKPLVAVEDGVLMSPTAARGTNAAKKAIWKRLDPEHLDTSWPIYFVYADRRDLAEKFAAETVEKFELDPQNTRICQISGTVGAHLGPGCFGYAFLTK</sequence>
<dbReference type="Gene3D" id="3.30.1180.10">
    <property type="match status" value="1"/>
</dbReference>
<evidence type="ECO:0000313" key="3">
    <source>
        <dbReference type="Proteomes" id="UP000269591"/>
    </source>
</evidence>
<dbReference type="OrthoDB" id="9760324at2"/>
<dbReference type="PROSITE" id="PS51482">
    <property type="entry name" value="DEGV"/>
    <property type="match status" value="1"/>
</dbReference>
<comment type="caution">
    <text evidence="2">The sequence shown here is derived from an EMBL/GenBank/DDBJ whole genome shotgun (WGS) entry which is preliminary data.</text>
</comment>
<gene>
    <name evidence="2" type="ORF">DMP06_02850</name>
</gene>
<dbReference type="NCBIfam" id="TIGR00762">
    <property type="entry name" value="DegV"/>
    <property type="match status" value="1"/>
</dbReference>
<keyword evidence="1" id="KW-0446">Lipid-binding</keyword>
<evidence type="ECO:0000313" key="2">
    <source>
        <dbReference type="EMBL" id="RNL41527.1"/>
    </source>
</evidence>
<dbReference type="PANTHER" id="PTHR33434:SF2">
    <property type="entry name" value="FATTY ACID-BINDING PROTEIN TM_1468"/>
    <property type="match status" value="1"/>
</dbReference>
<dbReference type="InterPro" id="IPR043168">
    <property type="entry name" value="DegV_C"/>
</dbReference>
<evidence type="ECO:0000256" key="1">
    <source>
        <dbReference type="ARBA" id="ARBA00023121"/>
    </source>
</evidence>
<organism evidence="2 3">
    <name type="scientific">Slackia equolifaciens</name>
    <dbReference type="NCBI Taxonomy" id="498718"/>
    <lineage>
        <taxon>Bacteria</taxon>
        <taxon>Bacillati</taxon>
        <taxon>Actinomycetota</taxon>
        <taxon>Coriobacteriia</taxon>
        <taxon>Eggerthellales</taxon>
        <taxon>Eggerthellaceae</taxon>
        <taxon>Slackia</taxon>
    </lineage>
</organism>
<dbReference type="PANTHER" id="PTHR33434">
    <property type="entry name" value="DEGV DOMAIN-CONTAINING PROTEIN DR_1986-RELATED"/>
    <property type="match status" value="1"/>
</dbReference>